<dbReference type="SMART" id="SM00060">
    <property type="entry name" value="FN3"/>
    <property type="match status" value="2"/>
</dbReference>
<proteinExistence type="predicted"/>
<keyword evidence="2" id="KW-0119">Carbohydrate metabolism</keyword>
<dbReference type="InterPro" id="IPR003961">
    <property type="entry name" value="FN3_dom"/>
</dbReference>
<feature type="domain" description="Fibronectin type-III" evidence="3">
    <location>
        <begin position="133"/>
        <end position="220"/>
    </location>
</feature>
<dbReference type="InterPro" id="IPR036116">
    <property type="entry name" value="FN3_sf"/>
</dbReference>
<evidence type="ECO:0000313" key="5">
    <source>
        <dbReference type="Proteomes" id="UP000515708"/>
    </source>
</evidence>
<dbReference type="SUPFAM" id="SSF49265">
    <property type="entry name" value="Fibronectin type III"/>
    <property type="match status" value="2"/>
</dbReference>
<dbReference type="InterPro" id="IPR013783">
    <property type="entry name" value="Ig-like_fold"/>
</dbReference>
<dbReference type="PROSITE" id="PS50853">
    <property type="entry name" value="FN3"/>
    <property type="match status" value="2"/>
</dbReference>
<reference evidence="4 5" key="1">
    <citation type="journal article" date="2020" name="Front. Microbiol.">
        <title>Design of Bacterial Strain-Specific qPCR Assays Using NGS Data and Publicly Available Resources and Its Application to Track Biocontrol Strains.</title>
        <authorList>
            <person name="Hernandez I."/>
            <person name="Sant C."/>
            <person name="Martinez R."/>
            <person name="Fernandez C."/>
        </authorList>
    </citation>
    <scope>NUCLEOTIDE SEQUENCE [LARGE SCALE GENOMIC DNA]</scope>
    <source>
        <strain evidence="4 5">B24</strain>
    </source>
</reference>
<dbReference type="CDD" id="cd00063">
    <property type="entry name" value="FN3"/>
    <property type="match status" value="1"/>
</dbReference>
<evidence type="ECO:0000313" key="4">
    <source>
        <dbReference type="EMBL" id="QMU97849.1"/>
    </source>
</evidence>
<sequence>MAYDASISGPYSGRPAFDQYLYVRRDQTQARRSSYAYEVRARNPERRTQTYALSNFPLAVNVGGQIFEHEHNLDFRGGQEYITLATGSTGWFDHNSAGELTIVIDTWHGPAGVFGSADPAPLYFVTDTIKPETPTGLSATRVSDSQQTLNVTVPWGAVKMVWQRSTDDGAWQTLATVTASGTYTDKSTQANRKYTYRVAASNGGGQGPWSSTATIYTSPAAPTGVSAARTAADDIRVDASGRPAWATSFNIRDGGALVASGVSLPWTHVDPNPADTHTYTVQGVVSGIAGAWSSPSNTVQLISPPSPPQSLSPNGAVAPSDESVTLSWVHSPVDSSPQSAYELQYRAPGGAWTVLTGTTAQARAVTLPVGAVEWQVRTKGAHPDWSPWSATASFTVIDRPGVAVVQPADTWDASTLTAVWTWFQAQGRPQSAWRVELLDATGTVVESRTGSGATATLQLATRLTEGAWTVRAQAATGEVWSAWGVEAFTVAFTPPVEPVLTGVWDESQGGVQITVSGEQFGVAVLDEGAWYAEVGV</sequence>
<evidence type="ECO:0000259" key="3">
    <source>
        <dbReference type="PROSITE" id="PS50853"/>
    </source>
</evidence>
<accession>A0A7D8AKN0</accession>
<dbReference type="EMBL" id="CP043732">
    <property type="protein sequence ID" value="QMU97849.1"/>
    <property type="molecule type" value="Genomic_DNA"/>
</dbReference>
<evidence type="ECO:0000256" key="2">
    <source>
        <dbReference type="ARBA" id="ARBA00023326"/>
    </source>
</evidence>
<dbReference type="RefSeq" id="WP_182252858.1">
    <property type="nucleotide sequence ID" value="NZ_CP043732.1"/>
</dbReference>
<gene>
    <name evidence="4" type="ORF">FVO59_12005</name>
</gene>
<dbReference type="GO" id="GO:0016798">
    <property type="term" value="F:hydrolase activity, acting on glycosyl bonds"/>
    <property type="evidence" value="ECO:0007669"/>
    <property type="project" value="UniProtKB-KW"/>
</dbReference>
<evidence type="ECO:0000256" key="1">
    <source>
        <dbReference type="ARBA" id="ARBA00023295"/>
    </source>
</evidence>
<keyword evidence="1" id="KW-0378">Hydrolase</keyword>
<organism evidence="4 5">
    <name type="scientific">Microbacterium esteraromaticum</name>
    <dbReference type="NCBI Taxonomy" id="57043"/>
    <lineage>
        <taxon>Bacteria</taxon>
        <taxon>Bacillati</taxon>
        <taxon>Actinomycetota</taxon>
        <taxon>Actinomycetes</taxon>
        <taxon>Micrococcales</taxon>
        <taxon>Microbacteriaceae</taxon>
        <taxon>Microbacterium</taxon>
    </lineage>
</organism>
<dbReference type="Gene3D" id="2.60.40.10">
    <property type="entry name" value="Immunoglobulins"/>
    <property type="match status" value="2"/>
</dbReference>
<dbReference type="Proteomes" id="UP000515708">
    <property type="component" value="Chromosome"/>
</dbReference>
<keyword evidence="2" id="KW-0624">Polysaccharide degradation</keyword>
<feature type="domain" description="Fibronectin type-III" evidence="3">
    <location>
        <begin position="304"/>
        <end position="400"/>
    </location>
</feature>
<name>A0A7D8AKN0_9MICO</name>
<dbReference type="GO" id="GO:0000272">
    <property type="term" value="P:polysaccharide catabolic process"/>
    <property type="evidence" value="ECO:0007669"/>
    <property type="project" value="UniProtKB-KW"/>
</dbReference>
<protein>
    <submittedName>
        <fullName evidence="4">Fibronectin type III domain-containing protein</fullName>
    </submittedName>
</protein>
<dbReference type="AlphaFoldDB" id="A0A7D8AKN0"/>
<keyword evidence="1" id="KW-0326">Glycosidase</keyword>